<dbReference type="STRING" id="1367852.SAMN05216516_101659"/>
<dbReference type="Gene3D" id="3.10.450.30">
    <property type="entry name" value="Microbial ribonucleases"/>
    <property type="match status" value="1"/>
</dbReference>
<evidence type="ECO:0000256" key="2">
    <source>
        <dbReference type="ARBA" id="ARBA00009006"/>
    </source>
</evidence>
<name>A0A1I4VAZ5_9GAMM</name>
<keyword evidence="11" id="KW-1185">Reference proteome</keyword>
<evidence type="ECO:0000256" key="7">
    <source>
        <dbReference type="PIRNR" id="PIRNR001013"/>
    </source>
</evidence>
<dbReference type="GO" id="GO:0005576">
    <property type="term" value="C:extracellular region"/>
    <property type="evidence" value="ECO:0007669"/>
    <property type="project" value="UniProtKB-SubCell"/>
</dbReference>
<keyword evidence="4 7" id="KW-0964">Secreted</keyword>
<dbReference type="SUPFAM" id="SSF53933">
    <property type="entry name" value="Microbial ribonucleases"/>
    <property type="match status" value="1"/>
</dbReference>
<keyword evidence="5 7" id="KW-0540">Nuclease</keyword>
<evidence type="ECO:0000256" key="8">
    <source>
        <dbReference type="PIRSR" id="PIRSR001013-1"/>
    </source>
</evidence>
<keyword evidence="6 7" id="KW-0378">Hydrolase</keyword>
<dbReference type="AlphaFoldDB" id="A0A1I4VAZ5"/>
<organism evidence="10 11">
    <name type="scientific">Izhakiella capsodis</name>
    <dbReference type="NCBI Taxonomy" id="1367852"/>
    <lineage>
        <taxon>Bacteria</taxon>
        <taxon>Pseudomonadati</taxon>
        <taxon>Pseudomonadota</taxon>
        <taxon>Gammaproteobacteria</taxon>
        <taxon>Enterobacterales</taxon>
        <taxon>Erwiniaceae</taxon>
        <taxon>Izhakiella</taxon>
    </lineage>
</organism>
<evidence type="ECO:0000256" key="5">
    <source>
        <dbReference type="ARBA" id="ARBA00022722"/>
    </source>
</evidence>
<dbReference type="EC" id="3.1.27.-" evidence="7"/>
<dbReference type="OrthoDB" id="5326845at2"/>
<dbReference type="InterPro" id="IPR016191">
    <property type="entry name" value="Ribonuclease/ribotoxin"/>
</dbReference>
<dbReference type="Pfam" id="PF00545">
    <property type="entry name" value="Ribonuclease"/>
    <property type="match status" value="1"/>
</dbReference>
<proteinExistence type="inferred from homology"/>
<protein>
    <recommendedName>
        <fullName evidence="3 7">Ribonuclease</fullName>
        <ecNumber evidence="7">3.1.27.-</ecNumber>
    </recommendedName>
</protein>
<evidence type="ECO:0000256" key="6">
    <source>
        <dbReference type="ARBA" id="ARBA00022801"/>
    </source>
</evidence>
<reference evidence="11" key="1">
    <citation type="submission" date="2016-10" db="EMBL/GenBank/DDBJ databases">
        <authorList>
            <person name="Varghese N."/>
            <person name="Submissions S."/>
        </authorList>
    </citation>
    <scope>NUCLEOTIDE SEQUENCE [LARGE SCALE GENOMIC DNA]</scope>
    <source>
        <strain evidence="11">N6PO6</strain>
    </source>
</reference>
<dbReference type="GO" id="GO:0003723">
    <property type="term" value="F:RNA binding"/>
    <property type="evidence" value="ECO:0007669"/>
    <property type="project" value="UniProtKB-UniRule"/>
</dbReference>
<dbReference type="RefSeq" id="WP_092875038.1">
    <property type="nucleotide sequence ID" value="NZ_FOVC01000001.1"/>
</dbReference>
<dbReference type="EMBL" id="FOVC01000001">
    <property type="protein sequence ID" value="SFM98396.1"/>
    <property type="molecule type" value="Genomic_DNA"/>
</dbReference>
<dbReference type="Proteomes" id="UP000242222">
    <property type="component" value="Unassembled WGS sequence"/>
</dbReference>
<keyword evidence="7" id="KW-0255">Endonuclease</keyword>
<feature type="active site" description="Proton donor" evidence="8">
    <location>
        <position position="148"/>
    </location>
</feature>
<evidence type="ECO:0000256" key="1">
    <source>
        <dbReference type="ARBA" id="ARBA00004613"/>
    </source>
</evidence>
<dbReference type="InterPro" id="IPR000026">
    <property type="entry name" value="N1-like"/>
</dbReference>
<dbReference type="PRINTS" id="PR00117">
    <property type="entry name" value="BARNASE"/>
</dbReference>
<dbReference type="InterPro" id="IPR001887">
    <property type="entry name" value="Barnase"/>
</dbReference>
<gene>
    <name evidence="10" type="ORF">SAMN05216516_101659</name>
</gene>
<evidence type="ECO:0000313" key="10">
    <source>
        <dbReference type="EMBL" id="SFM98396.1"/>
    </source>
</evidence>
<dbReference type="GO" id="GO:0016787">
    <property type="term" value="F:hydrolase activity"/>
    <property type="evidence" value="ECO:0007669"/>
    <property type="project" value="UniProtKB-KW"/>
</dbReference>
<sequence>MSKRLIVAMLLAGVAVIYGLHQPHSGHSSPVHNSQQQQTKRSASDDIGSKTRQQVVVSFLQQHQRLPDFYLTKRQARHQGWQPDKGNLCQVLPGRAIGGDRFGNREKRLPEQAGRRWFEADINYHCGKRGRDRLLYSSDGLIFVTHDHYQHFQQVGG</sequence>
<evidence type="ECO:0000256" key="4">
    <source>
        <dbReference type="ARBA" id="ARBA00022525"/>
    </source>
</evidence>
<dbReference type="GO" id="GO:0004521">
    <property type="term" value="F:RNA endonuclease activity"/>
    <property type="evidence" value="ECO:0007669"/>
    <property type="project" value="UniProtKB-UniRule"/>
</dbReference>
<dbReference type="PIRSF" id="PIRSF001013">
    <property type="entry name" value="Barnase"/>
    <property type="match status" value="1"/>
</dbReference>
<feature type="compositionally biased region" description="Polar residues" evidence="9">
    <location>
        <begin position="25"/>
        <end position="41"/>
    </location>
</feature>
<evidence type="ECO:0000256" key="3">
    <source>
        <dbReference type="ARBA" id="ARBA00022214"/>
    </source>
</evidence>
<feature type="active site" description="Proton acceptor" evidence="8">
    <location>
        <position position="119"/>
    </location>
</feature>
<feature type="region of interest" description="Disordered" evidence="9">
    <location>
        <begin position="24"/>
        <end position="47"/>
    </location>
</feature>
<comment type="subcellular location">
    <subcellularLocation>
        <location evidence="1 7">Secreted</location>
    </subcellularLocation>
</comment>
<comment type="similarity">
    <text evidence="2 7">Belongs to the ribonuclease N1/T1 family.</text>
</comment>
<evidence type="ECO:0000256" key="9">
    <source>
        <dbReference type="SAM" id="MobiDB-lite"/>
    </source>
</evidence>
<accession>A0A1I4VAZ5</accession>
<evidence type="ECO:0000313" key="11">
    <source>
        <dbReference type="Proteomes" id="UP000242222"/>
    </source>
</evidence>